<protein>
    <recommendedName>
        <fullName evidence="2">Protein kinase domain-containing protein</fullName>
    </recommendedName>
</protein>
<dbReference type="AlphaFoldDB" id="A0A0C3LJF9"/>
<dbReference type="InterPro" id="IPR008271">
    <property type="entry name" value="Ser/Thr_kinase_AS"/>
</dbReference>
<dbReference type="Gene3D" id="1.10.510.10">
    <property type="entry name" value="Transferase(Phosphotransferase) domain 1"/>
    <property type="match status" value="1"/>
</dbReference>
<dbReference type="PROSITE" id="PS50011">
    <property type="entry name" value="PROTEIN_KINASE_DOM"/>
    <property type="match status" value="1"/>
</dbReference>
<proteinExistence type="predicted"/>
<evidence type="ECO:0000259" key="2">
    <source>
        <dbReference type="PROSITE" id="PS50011"/>
    </source>
</evidence>
<evidence type="ECO:0000313" key="3">
    <source>
        <dbReference type="EMBL" id="KIO34218.1"/>
    </source>
</evidence>
<dbReference type="PANTHER" id="PTHR44329">
    <property type="entry name" value="SERINE/THREONINE-PROTEIN KINASE TNNI3K-RELATED"/>
    <property type="match status" value="1"/>
</dbReference>
<reference evidence="3 4" key="1">
    <citation type="submission" date="2014-04" db="EMBL/GenBank/DDBJ databases">
        <authorList>
            <consortium name="DOE Joint Genome Institute"/>
            <person name="Kuo A."/>
            <person name="Girlanda M."/>
            <person name="Perotto S."/>
            <person name="Kohler A."/>
            <person name="Nagy L.G."/>
            <person name="Floudas D."/>
            <person name="Copeland A."/>
            <person name="Barry K.W."/>
            <person name="Cichocki N."/>
            <person name="Veneault-Fourrey C."/>
            <person name="LaButti K."/>
            <person name="Lindquist E.A."/>
            <person name="Lipzen A."/>
            <person name="Lundell T."/>
            <person name="Morin E."/>
            <person name="Murat C."/>
            <person name="Sun H."/>
            <person name="Tunlid A."/>
            <person name="Henrissat B."/>
            <person name="Grigoriev I.V."/>
            <person name="Hibbett D.S."/>
            <person name="Martin F."/>
            <person name="Nordberg H.P."/>
            <person name="Cantor M.N."/>
            <person name="Hua S.X."/>
        </authorList>
    </citation>
    <scope>NUCLEOTIDE SEQUENCE [LARGE SCALE GENOMIC DNA]</scope>
    <source>
        <strain evidence="3 4">MUT 4182</strain>
    </source>
</reference>
<dbReference type="PROSITE" id="PS00108">
    <property type="entry name" value="PROTEIN_KINASE_ST"/>
    <property type="match status" value="1"/>
</dbReference>
<dbReference type="InterPro" id="IPR051681">
    <property type="entry name" value="Ser/Thr_Kinases-Pseudokinases"/>
</dbReference>
<reference evidence="4" key="2">
    <citation type="submission" date="2015-01" db="EMBL/GenBank/DDBJ databases">
        <title>Evolutionary Origins and Diversification of the Mycorrhizal Mutualists.</title>
        <authorList>
            <consortium name="DOE Joint Genome Institute"/>
            <consortium name="Mycorrhizal Genomics Consortium"/>
            <person name="Kohler A."/>
            <person name="Kuo A."/>
            <person name="Nagy L.G."/>
            <person name="Floudas D."/>
            <person name="Copeland A."/>
            <person name="Barry K.W."/>
            <person name="Cichocki N."/>
            <person name="Veneault-Fourrey C."/>
            <person name="LaButti K."/>
            <person name="Lindquist E.A."/>
            <person name="Lipzen A."/>
            <person name="Lundell T."/>
            <person name="Morin E."/>
            <person name="Murat C."/>
            <person name="Riley R."/>
            <person name="Ohm R."/>
            <person name="Sun H."/>
            <person name="Tunlid A."/>
            <person name="Henrissat B."/>
            <person name="Grigoriev I.V."/>
            <person name="Hibbett D.S."/>
            <person name="Martin F."/>
        </authorList>
    </citation>
    <scope>NUCLEOTIDE SEQUENCE [LARGE SCALE GENOMIC DNA]</scope>
    <source>
        <strain evidence="4">MUT 4182</strain>
    </source>
</reference>
<keyword evidence="4" id="KW-1185">Reference proteome</keyword>
<dbReference type="HOGENOM" id="CLU_000288_7_18_1"/>
<name>A0A0C3LJF9_9AGAM</name>
<dbReference type="SMART" id="SM00220">
    <property type="entry name" value="S_TKc"/>
    <property type="match status" value="1"/>
</dbReference>
<evidence type="ECO:0000313" key="4">
    <source>
        <dbReference type="Proteomes" id="UP000054248"/>
    </source>
</evidence>
<feature type="domain" description="Protein kinase" evidence="2">
    <location>
        <begin position="31"/>
        <end position="285"/>
    </location>
</feature>
<accession>A0A0C3LJF9</accession>
<organism evidence="3 4">
    <name type="scientific">Tulasnella calospora MUT 4182</name>
    <dbReference type="NCBI Taxonomy" id="1051891"/>
    <lineage>
        <taxon>Eukaryota</taxon>
        <taxon>Fungi</taxon>
        <taxon>Dikarya</taxon>
        <taxon>Basidiomycota</taxon>
        <taxon>Agaricomycotina</taxon>
        <taxon>Agaricomycetes</taxon>
        <taxon>Cantharellales</taxon>
        <taxon>Tulasnellaceae</taxon>
        <taxon>Tulasnella</taxon>
    </lineage>
</organism>
<dbReference type="STRING" id="1051891.A0A0C3LJF9"/>
<dbReference type="OrthoDB" id="346907at2759"/>
<dbReference type="InterPro" id="IPR000719">
    <property type="entry name" value="Prot_kinase_dom"/>
</dbReference>
<dbReference type="GO" id="GO:0005524">
    <property type="term" value="F:ATP binding"/>
    <property type="evidence" value="ECO:0007669"/>
    <property type="project" value="InterPro"/>
</dbReference>
<dbReference type="EMBL" id="KN822944">
    <property type="protein sequence ID" value="KIO34218.1"/>
    <property type="molecule type" value="Genomic_DNA"/>
</dbReference>
<feature type="region of interest" description="Disordered" evidence="1">
    <location>
        <begin position="264"/>
        <end position="285"/>
    </location>
</feature>
<evidence type="ECO:0000256" key="1">
    <source>
        <dbReference type="SAM" id="MobiDB-lite"/>
    </source>
</evidence>
<dbReference type="InterPro" id="IPR011009">
    <property type="entry name" value="Kinase-like_dom_sf"/>
</dbReference>
<gene>
    <name evidence="3" type="ORF">M407DRAFT_17123</name>
</gene>
<dbReference type="SUPFAM" id="SSF56112">
    <property type="entry name" value="Protein kinase-like (PK-like)"/>
    <property type="match status" value="1"/>
</dbReference>
<sequence length="285" mass="31376">MSNLLSEHDHPLKEFLEGLHHLSIDIARLKPEVGYEEKRGGYCDLQVAILDHEIPGASKLVAAKKLLLGTRSSDPKRLAFRLARELKVWAGLGHPHVLPLLGFYLGDNYKTAVLISEYMVHGDLNDYIARMKPSYDERLHLVRDLTDGLAYLHTQTAPVRHGDLKPGNVLVNLQRRALLSDFGLSKALDTNPTGFTTGNDVRGTVRFSSPEVLLQGAAAQLLANDMWSWGCLVLETMTDKPPFADILPEPQLILALAQGQSPSQEPTCGVLEHSSKPTAHSGRLS</sequence>
<dbReference type="Proteomes" id="UP000054248">
    <property type="component" value="Unassembled WGS sequence"/>
</dbReference>
<dbReference type="GO" id="GO:0004674">
    <property type="term" value="F:protein serine/threonine kinase activity"/>
    <property type="evidence" value="ECO:0007669"/>
    <property type="project" value="TreeGrafter"/>
</dbReference>
<dbReference type="Pfam" id="PF00069">
    <property type="entry name" value="Pkinase"/>
    <property type="match status" value="1"/>
</dbReference>
<dbReference type="CDD" id="cd00180">
    <property type="entry name" value="PKc"/>
    <property type="match status" value="1"/>
</dbReference>
<dbReference type="PANTHER" id="PTHR44329:SF214">
    <property type="entry name" value="PROTEIN KINASE DOMAIN-CONTAINING PROTEIN"/>
    <property type="match status" value="1"/>
</dbReference>